<dbReference type="Proteomes" id="UP000003327">
    <property type="component" value="Unassembled WGS sequence"/>
</dbReference>
<proteinExistence type="predicted"/>
<comment type="caution">
    <text evidence="1">The sequence shown here is derived from an EMBL/GenBank/DDBJ whole genome shotgun (WGS) entry which is preliminary data.</text>
</comment>
<evidence type="ECO:0000313" key="2">
    <source>
        <dbReference type="Proteomes" id="UP000003327"/>
    </source>
</evidence>
<keyword evidence="2" id="KW-1185">Reference proteome</keyword>
<accession>C9MPG0</accession>
<dbReference type="EMBL" id="ACVA01000033">
    <property type="protein sequence ID" value="EEX18557.1"/>
    <property type="molecule type" value="Genomic_DNA"/>
</dbReference>
<evidence type="ECO:0000313" key="1">
    <source>
        <dbReference type="EMBL" id="EEX18557.1"/>
    </source>
</evidence>
<dbReference type="HOGENOM" id="CLU_2864156_0_0_10"/>
<name>C9MPG0_9BACT</name>
<sequence length="64" mass="7293">MLVYSALVVEVVSYVKLLVPIKVTARRRIESKCLITLFMIVINKDCSCKGTISLLVFHRMSDTF</sequence>
<protein>
    <submittedName>
        <fullName evidence="1">Uncharacterized protein</fullName>
    </submittedName>
</protein>
<gene>
    <name evidence="1" type="ORF">HMPREF0973_01501</name>
</gene>
<organism evidence="1 2">
    <name type="scientific">Prevotella veroralis F0319</name>
    <dbReference type="NCBI Taxonomy" id="649761"/>
    <lineage>
        <taxon>Bacteria</taxon>
        <taxon>Pseudomonadati</taxon>
        <taxon>Bacteroidota</taxon>
        <taxon>Bacteroidia</taxon>
        <taxon>Bacteroidales</taxon>
        <taxon>Prevotellaceae</taxon>
        <taxon>Prevotella</taxon>
    </lineage>
</organism>
<dbReference type="AlphaFoldDB" id="C9MPG0"/>
<reference evidence="1 2" key="1">
    <citation type="submission" date="2009-09" db="EMBL/GenBank/DDBJ databases">
        <authorList>
            <person name="Weinstock G."/>
            <person name="Sodergren E."/>
            <person name="Clifton S."/>
            <person name="Fulton L."/>
            <person name="Fulton B."/>
            <person name="Courtney L."/>
            <person name="Fronick C."/>
            <person name="Harrison M."/>
            <person name="Strong C."/>
            <person name="Farmer C."/>
            <person name="Delahaunty K."/>
            <person name="Markovic C."/>
            <person name="Hall O."/>
            <person name="Minx P."/>
            <person name="Tomlinson C."/>
            <person name="Mitreva M."/>
            <person name="Nelson J."/>
            <person name="Hou S."/>
            <person name="Wollam A."/>
            <person name="Pepin K.H."/>
            <person name="Johnson M."/>
            <person name="Bhonagiri V."/>
            <person name="Nash W.E."/>
            <person name="Warren W."/>
            <person name="Chinwalla A."/>
            <person name="Mardis E.R."/>
            <person name="Wilson R.K."/>
        </authorList>
    </citation>
    <scope>NUCLEOTIDE SEQUENCE [LARGE SCALE GENOMIC DNA]</scope>
    <source>
        <strain evidence="1 2">F0319</strain>
    </source>
</reference>